<protein>
    <submittedName>
        <fullName evidence="1">Phosphodiesterase</fullName>
    </submittedName>
</protein>
<reference evidence="1" key="2">
    <citation type="submission" date="2020-09" db="EMBL/GenBank/DDBJ databases">
        <authorList>
            <person name="Sun Q."/>
            <person name="Zhou Y."/>
        </authorList>
    </citation>
    <scope>NUCLEOTIDE SEQUENCE</scope>
    <source>
        <strain evidence="1">CGMCC 1.12195</strain>
    </source>
</reference>
<name>A0A917HKS3_9SPHI</name>
<comment type="caution">
    <text evidence="1">The sequence shown here is derived from an EMBL/GenBank/DDBJ whole genome shotgun (WGS) entry which is preliminary data.</text>
</comment>
<dbReference type="GO" id="GO:0016787">
    <property type="term" value="F:hydrolase activity"/>
    <property type="evidence" value="ECO:0007669"/>
    <property type="project" value="UniProtKB-ARBA"/>
</dbReference>
<sequence length="307" mass="32772">MKLPQYVLIAVAFLVASCATDSPKTPQGIQHVIIIGIDGLSSTGLRDASTPTMDSLIAQGSIVWNARTVLPSVSSPNWASMIHGAGPEQHGITSNEWDPDSIGLPPVVRGENGRFPSVFDVVHAQWPDAEIGAVYEWGGFGRLYDKASVSYDAHFNTPDSTAVAFSEYIATKKPVFAFIQLDHVDHAGHHYGHMTDEYLTAITHADSLVALILHGIAHAGIADQTLLLISSDHGGIGHGHGGEHPEEVTIPILITGPGVKPGYVVQQPTYTYDIAATAAFALGITQPYAWIGRPIKPAFTGFEEPVN</sequence>
<dbReference type="Gene3D" id="3.40.720.10">
    <property type="entry name" value="Alkaline Phosphatase, subunit A"/>
    <property type="match status" value="1"/>
</dbReference>
<dbReference type="PANTHER" id="PTHR10151:SF120">
    <property type="entry name" value="BIS(5'-ADENOSYL)-TRIPHOSPHATASE"/>
    <property type="match status" value="1"/>
</dbReference>
<dbReference type="PANTHER" id="PTHR10151">
    <property type="entry name" value="ECTONUCLEOTIDE PYROPHOSPHATASE/PHOSPHODIESTERASE"/>
    <property type="match status" value="1"/>
</dbReference>
<proteinExistence type="predicted"/>
<dbReference type="RefSeq" id="WP_188505161.1">
    <property type="nucleotide sequence ID" value="NZ_BMER01000001.1"/>
</dbReference>
<dbReference type="InterPro" id="IPR017850">
    <property type="entry name" value="Alkaline_phosphatase_core_sf"/>
</dbReference>
<dbReference type="Proteomes" id="UP000660862">
    <property type="component" value="Unassembled WGS sequence"/>
</dbReference>
<organism evidence="1 2">
    <name type="scientific">Parapedobacter pyrenivorans</name>
    <dbReference type="NCBI Taxonomy" id="1305674"/>
    <lineage>
        <taxon>Bacteria</taxon>
        <taxon>Pseudomonadati</taxon>
        <taxon>Bacteroidota</taxon>
        <taxon>Sphingobacteriia</taxon>
        <taxon>Sphingobacteriales</taxon>
        <taxon>Sphingobacteriaceae</taxon>
        <taxon>Parapedobacter</taxon>
    </lineage>
</organism>
<dbReference type="AlphaFoldDB" id="A0A917HKS3"/>
<keyword evidence="2" id="KW-1185">Reference proteome</keyword>
<dbReference type="EMBL" id="BMER01000001">
    <property type="protein sequence ID" value="GGG82254.1"/>
    <property type="molecule type" value="Genomic_DNA"/>
</dbReference>
<dbReference type="Pfam" id="PF01663">
    <property type="entry name" value="Phosphodiest"/>
    <property type="match status" value="1"/>
</dbReference>
<accession>A0A917HKS3</accession>
<dbReference type="SUPFAM" id="SSF53649">
    <property type="entry name" value="Alkaline phosphatase-like"/>
    <property type="match status" value="1"/>
</dbReference>
<dbReference type="InterPro" id="IPR002591">
    <property type="entry name" value="Phosphodiest/P_Trfase"/>
</dbReference>
<evidence type="ECO:0000313" key="1">
    <source>
        <dbReference type="EMBL" id="GGG82254.1"/>
    </source>
</evidence>
<dbReference type="PROSITE" id="PS51257">
    <property type="entry name" value="PROKAR_LIPOPROTEIN"/>
    <property type="match status" value="1"/>
</dbReference>
<dbReference type="CDD" id="cd00016">
    <property type="entry name" value="ALP_like"/>
    <property type="match status" value="1"/>
</dbReference>
<evidence type="ECO:0000313" key="2">
    <source>
        <dbReference type="Proteomes" id="UP000660862"/>
    </source>
</evidence>
<gene>
    <name evidence="1" type="ORF">GCM10007415_13850</name>
</gene>
<reference evidence="1" key="1">
    <citation type="journal article" date="2014" name="Int. J. Syst. Evol. Microbiol.">
        <title>Complete genome sequence of Corynebacterium casei LMG S-19264T (=DSM 44701T), isolated from a smear-ripened cheese.</title>
        <authorList>
            <consortium name="US DOE Joint Genome Institute (JGI-PGF)"/>
            <person name="Walter F."/>
            <person name="Albersmeier A."/>
            <person name="Kalinowski J."/>
            <person name="Ruckert C."/>
        </authorList>
    </citation>
    <scope>NUCLEOTIDE SEQUENCE</scope>
    <source>
        <strain evidence="1">CGMCC 1.12195</strain>
    </source>
</reference>